<feature type="domain" description="BD-FAE-like" evidence="2">
    <location>
        <begin position="76"/>
        <end position="263"/>
    </location>
</feature>
<dbReference type="Gene3D" id="3.40.50.1820">
    <property type="entry name" value="alpha/beta hydrolase"/>
    <property type="match status" value="1"/>
</dbReference>
<gene>
    <name evidence="3" type="ORF">SAMN05428963_10357</name>
</gene>
<dbReference type="PANTHER" id="PTHR48081">
    <property type="entry name" value="AB HYDROLASE SUPERFAMILY PROTEIN C4A8.06C"/>
    <property type="match status" value="1"/>
</dbReference>
<dbReference type="OrthoDB" id="9771666at2"/>
<dbReference type="Proteomes" id="UP000190135">
    <property type="component" value="Unassembled WGS sequence"/>
</dbReference>
<name>A0A1T4NK19_9HYPH</name>
<reference evidence="3 4" key="1">
    <citation type="submission" date="2017-02" db="EMBL/GenBank/DDBJ databases">
        <authorList>
            <person name="Peterson S.W."/>
        </authorList>
    </citation>
    <scope>NUCLEOTIDE SEQUENCE [LARGE SCALE GENOMIC DNA]</scope>
    <source>
        <strain evidence="3 4">USBA 369</strain>
    </source>
</reference>
<dbReference type="Pfam" id="PF20434">
    <property type="entry name" value="BD-FAE"/>
    <property type="match status" value="1"/>
</dbReference>
<evidence type="ECO:0000256" key="1">
    <source>
        <dbReference type="ARBA" id="ARBA00022801"/>
    </source>
</evidence>
<keyword evidence="4" id="KW-1185">Reference proteome</keyword>
<dbReference type="InterPro" id="IPR029058">
    <property type="entry name" value="AB_hydrolase_fold"/>
</dbReference>
<organism evidence="3 4">
    <name type="scientific">Consotaella salsifontis</name>
    <dbReference type="NCBI Taxonomy" id="1365950"/>
    <lineage>
        <taxon>Bacteria</taxon>
        <taxon>Pseudomonadati</taxon>
        <taxon>Pseudomonadota</taxon>
        <taxon>Alphaproteobacteria</taxon>
        <taxon>Hyphomicrobiales</taxon>
        <taxon>Aurantimonadaceae</taxon>
        <taxon>Consotaella</taxon>
    </lineage>
</organism>
<evidence type="ECO:0000259" key="2">
    <source>
        <dbReference type="Pfam" id="PF20434"/>
    </source>
</evidence>
<keyword evidence="1" id="KW-0378">Hydrolase</keyword>
<protein>
    <submittedName>
        <fullName evidence="3">Acetyl esterase/lipase</fullName>
    </submittedName>
</protein>
<dbReference type="InterPro" id="IPR049492">
    <property type="entry name" value="BD-FAE-like_dom"/>
</dbReference>
<evidence type="ECO:0000313" key="3">
    <source>
        <dbReference type="EMBL" id="SJZ79416.1"/>
    </source>
</evidence>
<sequence>MAGLGGLLKELSARLSPWPAHRWAARRAGLLLVLAGAAVLPGCTWSADLLNLLTSSSGFHVVHDRRYGPGERGLYDLYIPDRANARTPLVVFLYGGSWDSGSKDLYFFVGQSLASANIAVAIPDYRLYPDTVFPGFVKDAARAVATVHRALGEGQYLPEGDHPLFLMGHSAGAEIAGLVALDGSYLRAEGADPSKIAGFIGLAGPYDFLPLKEERYRRIFPAATRAQSQPINYVSRASPPMLLIAGTDDTTVDPANTRRLADKASAVGAKVEAALVPGQTHIGVLSALATALPFRDTSIRARILDFIGSRS</sequence>
<dbReference type="InterPro" id="IPR050300">
    <property type="entry name" value="GDXG_lipolytic_enzyme"/>
</dbReference>
<dbReference type="GO" id="GO:0016787">
    <property type="term" value="F:hydrolase activity"/>
    <property type="evidence" value="ECO:0007669"/>
    <property type="project" value="UniProtKB-KW"/>
</dbReference>
<dbReference type="STRING" id="1365950.SAMN05428963_10357"/>
<proteinExistence type="predicted"/>
<dbReference type="AlphaFoldDB" id="A0A1T4NK19"/>
<dbReference type="PANTHER" id="PTHR48081:SF9">
    <property type="entry name" value="CARBOXYLESTERASE"/>
    <property type="match status" value="1"/>
</dbReference>
<accession>A0A1T4NK19</accession>
<dbReference type="SUPFAM" id="SSF53474">
    <property type="entry name" value="alpha/beta-Hydrolases"/>
    <property type="match status" value="1"/>
</dbReference>
<evidence type="ECO:0000313" key="4">
    <source>
        <dbReference type="Proteomes" id="UP000190135"/>
    </source>
</evidence>
<dbReference type="EMBL" id="FUXL01000003">
    <property type="protein sequence ID" value="SJZ79416.1"/>
    <property type="molecule type" value="Genomic_DNA"/>
</dbReference>